<evidence type="ECO:0000313" key="2">
    <source>
        <dbReference type="EMBL" id="KWV55263.1"/>
    </source>
</evidence>
<dbReference type="SMART" id="SM00849">
    <property type="entry name" value="Lactamase_B"/>
    <property type="match status" value="1"/>
</dbReference>
<dbReference type="GO" id="GO:0016787">
    <property type="term" value="F:hydrolase activity"/>
    <property type="evidence" value="ECO:0007669"/>
    <property type="project" value="UniProtKB-KW"/>
</dbReference>
<keyword evidence="3" id="KW-1185">Reference proteome</keyword>
<keyword evidence="2" id="KW-0378">Hydrolase</keyword>
<evidence type="ECO:0000259" key="1">
    <source>
        <dbReference type="SMART" id="SM00849"/>
    </source>
</evidence>
<dbReference type="InterPro" id="IPR048933">
    <property type="entry name" value="B_lactamase-like_C"/>
</dbReference>
<sequence length="343" mass="38846">MTTLVFPRSPPASGEFIEIAPGVRWIRLPMPYRMDHVNIWAIDDNQGWAMVDTGLRTQEAMSFWKQLMATPPLTKPLTRLLVTHMDADHIGLAGWLTRQHRVQLWISSLEYFMCRALISDTGREAPADALQFYREAGWCESAVESYRIGFGSIGSLIYPLPDKFHNLQDGMILQIGQHLWEVVTGHGHSPEHSCLYCSGLNLLISGDQILPRISTNVSVYPLEPEANPMAKWFTSLERLKNRVPDEVLVAPAHQDVFHGLHARIDQLLRGQQEALERLRALLEQPRRVIDTFSALFRRRISEADLQQLGPATGEAVACLNYLISTGEVSKEVRDGLAWYHLSM</sequence>
<feature type="domain" description="Metallo-beta-lactamase" evidence="1">
    <location>
        <begin position="36"/>
        <end position="253"/>
    </location>
</feature>
<protein>
    <submittedName>
        <fullName evidence="2">MBL fold metallo-hydrolase</fullName>
    </submittedName>
</protein>
<dbReference type="InterPro" id="IPR036866">
    <property type="entry name" value="RibonucZ/Hydroxyglut_hydro"/>
</dbReference>
<dbReference type="Proteomes" id="UP000057737">
    <property type="component" value="Unassembled WGS sequence"/>
</dbReference>
<dbReference type="InterPro" id="IPR001279">
    <property type="entry name" value="Metallo-B-lactamas"/>
</dbReference>
<gene>
    <name evidence="2" type="ORF">AS156_05880</name>
</gene>
<dbReference type="RefSeq" id="WP_066507402.1">
    <property type="nucleotide sequence ID" value="NZ_LNCU01000063.1"/>
</dbReference>
<comment type="caution">
    <text evidence="2">The sequence shown here is derived from an EMBL/GenBank/DDBJ whole genome shotgun (WGS) entry which is preliminary data.</text>
</comment>
<dbReference type="SUPFAM" id="SSF56281">
    <property type="entry name" value="Metallo-hydrolase/oxidoreductase"/>
    <property type="match status" value="1"/>
</dbReference>
<dbReference type="EMBL" id="LNCU01000063">
    <property type="protein sequence ID" value="KWV55263.1"/>
    <property type="molecule type" value="Genomic_DNA"/>
</dbReference>
<organism evidence="2 3">
    <name type="scientific">Bradyrhizobium macuxiense</name>
    <dbReference type="NCBI Taxonomy" id="1755647"/>
    <lineage>
        <taxon>Bacteria</taxon>
        <taxon>Pseudomonadati</taxon>
        <taxon>Pseudomonadota</taxon>
        <taxon>Alphaproteobacteria</taxon>
        <taxon>Hyphomicrobiales</taxon>
        <taxon>Nitrobacteraceae</taxon>
        <taxon>Bradyrhizobium</taxon>
    </lineage>
</organism>
<accession>A0A109JUC1</accession>
<dbReference type="Pfam" id="PF21221">
    <property type="entry name" value="B_lactamase-like_C"/>
    <property type="match status" value="1"/>
</dbReference>
<reference evidence="2 3" key="1">
    <citation type="submission" date="2015-11" db="EMBL/GenBank/DDBJ databases">
        <title>Draft Genome Sequence of the Strain BR 10303 (Bradyrhizobium sp.) isolated from nodules of Centrolobium paraense.</title>
        <authorList>
            <person name="Zelli J.E."/>
            <person name="Simoes-Araujo J.L."/>
            <person name="Barauna A.C."/>
            <person name="Silva K."/>
        </authorList>
    </citation>
    <scope>NUCLEOTIDE SEQUENCE [LARGE SCALE GENOMIC DNA]</scope>
    <source>
        <strain evidence="2 3">BR 10303</strain>
    </source>
</reference>
<dbReference type="Pfam" id="PF00753">
    <property type="entry name" value="Lactamase_B"/>
    <property type="match status" value="1"/>
</dbReference>
<dbReference type="PANTHER" id="PTHR23131">
    <property type="entry name" value="ENDORIBONUCLEASE LACTB2"/>
    <property type="match status" value="1"/>
</dbReference>
<dbReference type="InterPro" id="IPR050662">
    <property type="entry name" value="Sec-metab_biosynth-thioest"/>
</dbReference>
<dbReference type="PANTHER" id="PTHR23131:SF4">
    <property type="entry name" value="METALLO-BETA-LACTAMASE SUPERFAMILY POTEIN"/>
    <property type="match status" value="1"/>
</dbReference>
<dbReference type="AlphaFoldDB" id="A0A109JUC1"/>
<evidence type="ECO:0000313" key="3">
    <source>
        <dbReference type="Proteomes" id="UP000057737"/>
    </source>
</evidence>
<dbReference type="Gene3D" id="3.60.15.10">
    <property type="entry name" value="Ribonuclease Z/Hydroxyacylglutathione hydrolase-like"/>
    <property type="match status" value="1"/>
</dbReference>
<proteinExistence type="predicted"/>
<dbReference type="OrthoDB" id="2971563at2"/>
<name>A0A109JUC1_9BRAD</name>